<dbReference type="RefSeq" id="WP_138648032.1">
    <property type="nucleotide sequence ID" value="NZ_VCKW01000162.1"/>
</dbReference>
<organism evidence="2 3">
    <name type="scientific">Actinomadura soli</name>
    <dbReference type="NCBI Taxonomy" id="2508997"/>
    <lineage>
        <taxon>Bacteria</taxon>
        <taxon>Bacillati</taxon>
        <taxon>Actinomycetota</taxon>
        <taxon>Actinomycetes</taxon>
        <taxon>Streptosporangiales</taxon>
        <taxon>Thermomonosporaceae</taxon>
        <taxon>Actinomadura</taxon>
    </lineage>
</organism>
<gene>
    <name evidence="2" type="ORF">ETD83_27060</name>
</gene>
<dbReference type="Proteomes" id="UP000309174">
    <property type="component" value="Unassembled WGS sequence"/>
</dbReference>
<protein>
    <recommendedName>
        <fullName evidence="4">WD40 repeat protein</fullName>
    </recommendedName>
</protein>
<evidence type="ECO:0000256" key="1">
    <source>
        <dbReference type="SAM" id="Phobius"/>
    </source>
</evidence>
<evidence type="ECO:0000313" key="3">
    <source>
        <dbReference type="Proteomes" id="UP000309174"/>
    </source>
</evidence>
<proteinExistence type="predicted"/>
<keyword evidence="1" id="KW-0812">Transmembrane</keyword>
<feature type="transmembrane region" description="Helical" evidence="1">
    <location>
        <begin position="12"/>
        <end position="33"/>
    </location>
</feature>
<dbReference type="AlphaFoldDB" id="A0A5C4J7K8"/>
<comment type="caution">
    <text evidence="2">The sequence shown here is derived from an EMBL/GenBank/DDBJ whole genome shotgun (WGS) entry which is preliminary data.</text>
</comment>
<name>A0A5C4J7K8_9ACTN</name>
<dbReference type="InterPro" id="IPR011042">
    <property type="entry name" value="6-blade_b-propeller_TolB-like"/>
</dbReference>
<reference evidence="2 3" key="1">
    <citation type="submission" date="2019-05" db="EMBL/GenBank/DDBJ databases">
        <title>Draft genome sequence of Actinomadura sp. 14C53.</title>
        <authorList>
            <person name="Saricaoglu S."/>
            <person name="Isik K."/>
        </authorList>
    </citation>
    <scope>NUCLEOTIDE SEQUENCE [LARGE SCALE GENOMIC DNA]</scope>
    <source>
        <strain evidence="2 3">14C53</strain>
    </source>
</reference>
<accession>A0A5C4J7K8</accession>
<dbReference type="Gene3D" id="2.120.10.30">
    <property type="entry name" value="TolB, C-terminal domain"/>
    <property type="match status" value="1"/>
</dbReference>
<dbReference type="OrthoDB" id="3468798at2"/>
<evidence type="ECO:0008006" key="4">
    <source>
        <dbReference type="Google" id="ProtNLM"/>
    </source>
</evidence>
<evidence type="ECO:0000313" key="2">
    <source>
        <dbReference type="EMBL" id="TMQ92517.1"/>
    </source>
</evidence>
<dbReference type="InterPro" id="IPR011044">
    <property type="entry name" value="Quino_amine_DH_bsu"/>
</dbReference>
<dbReference type="SUPFAM" id="SSF50969">
    <property type="entry name" value="YVTN repeat-like/Quinoprotein amine dehydrogenase"/>
    <property type="match status" value="1"/>
</dbReference>
<sequence>MDGRRENPPWRGLIPIAVAAGVALFVGGGMDVVHRHQRAAEKEHEAAPAAESRNTEPRFVVGVAASGTALIVRDVRSGADVGLPVAAPQGRRFQRVAALKDGSYVVASYADRVVTFHRLTLQDNGRPKDLKDIPKATVSGVSTSWSDLAVSPDGDRIAYVTYQRARSRVDVVTAATGVHRVWTTKLPARVGSLSWSGTTLSFVWSPVVRSAGAKLVESKHQLRTLDTDGATGDLRLSKAVLTLPKGGTTAILSRDGKTVFAGIVENSQMSVQALSVAGAPTKVLWRQRVKDELTSLDTAHTGKALLATAGDLYTADVAVPGQDLADAAW</sequence>
<keyword evidence="1" id="KW-1133">Transmembrane helix</keyword>
<keyword evidence="3" id="KW-1185">Reference proteome</keyword>
<dbReference type="EMBL" id="VCKW01000162">
    <property type="protein sequence ID" value="TMQ92517.1"/>
    <property type="molecule type" value="Genomic_DNA"/>
</dbReference>
<keyword evidence="1" id="KW-0472">Membrane</keyword>